<evidence type="ECO:0000256" key="1">
    <source>
        <dbReference type="SAM" id="MobiDB-lite"/>
    </source>
</evidence>
<protein>
    <submittedName>
        <fullName evidence="2">Uncharacterized protein</fullName>
    </submittedName>
</protein>
<gene>
    <name evidence="2" type="ORF">K0M31_014924</name>
</gene>
<proteinExistence type="predicted"/>
<evidence type="ECO:0000313" key="3">
    <source>
        <dbReference type="Proteomes" id="UP001177670"/>
    </source>
</evidence>
<organism evidence="2 3">
    <name type="scientific">Melipona bicolor</name>
    <dbReference type="NCBI Taxonomy" id="60889"/>
    <lineage>
        <taxon>Eukaryota</taxon>
        <taxon>Metazoa</taxon>
        <taxon>Ecdysozoa</taxon>
        <taxon>Arthropoda</taxon>
        <taxon>Hexapoda</taxon>
        <taxon>Insecta</taxon>
        <taxon>Pterygota</taxon>
        <taxon>Neoptera</taxon>
        <taxon>Endopterygota</taxon>
        <taxon>Hymenoptera</taxon>
        <taxon>Apocrita</taxon>
        <taxon>Aculeata</taxon>
        <taxon>Apoidea</taxon>
        <taxon>Anthophila</taxon>
        <taxon>Apidae</taxon>
        <taxon>Melipona</taxon>
    </lineage>
</organism>
<comment type="caution">
    <text evidence="2">The sequence shown here is derived from an EMBL/GenBank/DDBJ whole genome shotgun (WGS) entry which is preliminary data.</text>
</comment>
<dbReference type="EMBL" id="JAHYIQ010000042">
    <property type="protein sequence ID" value="KAK1118618.1"/>
    <property type="molecule type" value="Genomic_DNA"/>
</dbReference>
<accession>A0AA40FGJ2</accession>
<name>A0AA40FGJ2_9HYME</name>
<feature type="region of interest" description="Disordered" evidence="1">
    <location>
        <begin position="55"/>
        <end position="112"/>
    </location>
</feature>
<dbReference type="AlphaFoldDB" id="A0AA40FGJ2"/>
<keyword evidence="3" id="KW-1185">Reference proteome</keyword>
<evidence type="ECO:0000313" key="2">
    <source>
        <dbReference type="EMBL" id="KAK1118618.1"/>
    </source>
</evidence>
<reference evidence="2" key="1">
    <citation type="submission" date="2021-10" db="EMBL/GenBank/DDBJ databases">
        <title>Melipona bicolor Genome sequencing and assembly.</title>
        <authorList>
            <person name="Araujo N.S."/>
            <person name="Arias M.C."/>
        </authorList>
    </citation>
    <scope>NUCLEOTIDE SEQUENCE</scope>
    <source>
        <strain evidence="2">USP_2M_L1-L4_2017</strain>
        <tissue evidence="2">Whole body</tissue>
    </source>
</reference>
<sequence>MREITMVDTRLREKGWEERIKRGRGKESAAGGCDLPPRIRLKIKRYAPALVSAKSVRAKSQSSLGDRVEEVLATGPVRQRSTSDEEEEIERRVTDTMDSSASGYRDRYGIQV</sequence>
<dbReference type="Proteomes" id="UP001177670">
    <property type="component" value="Unassembled WGS sequence"/>
</dbReference>